<dbReference type="EMBL" id="JBGMDY010000004">
    <property type="protein sequence ID" value="KAL2337791.1"/>
    <property type="molecule type" value="Genomic_DNA"/>
</dbReference>
<organism evidence="1 2">
    <name type="scientific">Flemingia macrophylla</name>
    <dbReference type="NCBI Taxonomy" id="520843"/>
    <lineage>
        <taxon>Eukaryota</taxon>
        <taxon>Viridiplantae</taxon>
        <taxon>Streptophyta</taxon>
        <taxon>Embryophyta</taxon>
        <taxon>Tracheophyta</taxon>
        <taxon>Spermatophyta</taxon>
        <taxon>Magnoliopsida</taxon>
        <taxon>eudicotyledons</taxon>
        <taxon>Gunneridae</taxon>
        <taxon>Pentapetalae</taxon>
        <taxon>rosids</taxon>
        <taxon>fabids</taxon>
        <taxon>Fabales</taxon>
        <taxon>Fabaceae</taxon>
        <taxon>Papilionoideae</taxon>
        <taxon>50 kb inversion clade</taxon>
        <taxon>NPAAA clade</taxon>
        <taxon>indigoferoid/millettioid clade</taxon>
        <taxon>Phaseoleae</taxon>
        <taxon>Flemingia</taxon>
    </lineage>
</organism>
<evidence type="ECO:0000313" key="1">
    <source>
        <dbReference type="EMBL" id="KAL2337791.1"/>
    </source>
</evidence>
<comment type="caution">
    <text evidence="1">The sequence shown here is derived from an EMBL/GenBank/DDBJ whole genome shotgun (WGS) entry which is preliminary data.</text>
</comment>
<reference evidence="1 2" key="1">
    <citation type="submission" date="2024-08" db="EMBL/GenBank/DDBJ databases">
        <title>Insights into the chromosomal genome structure of Flemingia macrophylla.</title>
        <authorList>
            <person name="Ding Y."/>
            <person name="Zhao Y."/>
            <person name="Bi W."/>
            <person name="Wu M."/>
            <person name="Zhao G."/>
            <person name="Gong Y."/>
            <person name="Li W."/>
            <person name="Zhang P."/>
        </authorList>
    </citation>
    <scope>NUCLEOTIDE SEQUENCE [LARGE SCALE GENOMIC DNA]</scope>
    <source>
        <strain evidence="1">DYQJB</strain>
        <tissue evidence="1">Leaf</tissue>
    </source>
</reference>
<accession>A0ABD1MPQ4</accession>
<gene>
    <name evidence="1" type="ORF">Fmac_012237</name>
</gene>
<protein>
    <submittedName>
        <fullName evidence="1">Uncharacterized protein</fullName>
    </submittedName>
</protein>
<dbReference type="AlphaFoldDB" id="A0ABD1MPQ4"/>
<evidence type="ECO:0000313" key="2">
    <source>
        <dbReference type="Proteomes" id="UP001603857"/>
    </source>
</evidence>
<sequence>MPNGFTGSGGMIFDDFTDGPISSCRVRVQFLNLRSKPPIPNNIVTRNSLCHIAKELQQIFIAHSIGHNNTFVPK</sequence>
<proteinExistence type="predicted"/>
<keyword evidence="2" id="KW-1185">Reference proteome</keyword>
<dbReference type="Proteomes" id="UP001603857">
    <property type="component" value="Unassembled WGS sequence"/>
</dbReference>
<name>A0ABD1MPQ4_9FABA</name>